<name>A0ABT3P454_9ALTE</name>
<dbReference type="Proteomes" id="UP001142810">
    <property type="component" value="Unassembled WGS sequence"/>
</dbReference>
<dbReference type="Pfam" id="PF12069">
    <property type="entry name" value="DUF3549"/>
    <property type="match status" value="1"/>
</dbReference>
<comment type="caution">
    <text evidence="1">The sequence shown here is derived from an EMBL/GenBank/DDBJ whole genome shotgun (WGS) entry which is preliminary data.</text>
</comment>
<gene>
    <name evidence="1" type="ORF">OPS25_03315</name>
</gene>
<sequence length="350" mass="39406">MTSPADINSISEFLLHAGTNFQVFDMGRGVQPIPTQTFLNWESASEVVPRPRQQHAWFGIVFWQGEASQSHFIWFVKLPIDERGLIICAARNHFLQIVVEALGESLANNNQAFELPDNPYVFKPAQLLMAQFGALCRKTLNLPASEDTKKAVYYFQQKASVNWQDLSVQGIADSCLRLNEYKLEPIICKHFDSYPNPVKKALLESLENTLLNDGLFGVVKTELDKSDPETFHAALQALHSETASPRLQQVISQVMQNEDVLNMDTLSILAARHYTQFTPALVQRFLTLCAQFDQQENYDGALFAGFFSDLVQLPALRTSVLSLLRSPERCEILSQAIGRLFSQTQGHAKQ</sequence>
<protein>
    <submittedName>
        <fullName evidence="1">DUF3549 family protein</fullName>
    </submittedName>
</protein>
<accession>A0ABT3P454</accession>
<dbReference type="EMBL" id="JAPFRD010000005">
    <property type="protein sequence ID" value="MCW8107533.1"/>
    <property type="molecule type" value="Genomic_DNA"/>
</dbReference>
<keyword evidence="2" id="KW-1185">Reference proteome</keyword>
<proteinExistence type="predicted"/>
<evidence type="ECO:0000313" key="2">
    <source>
        <dbReference type="Proteomes" id="UP001142810"/>
    </source>
</evidence>
<evidence type="ECO:0000313" key="1">
    <source>
        <dbReference type="EMBL" id="MCW8107533.1"/>
    </source>
</evidence>
<reference evidence="1" key="1">
    <citation type="submission" date="2022-11" db="EMBL/GenBank/DDBJ databases">
        <title>Alteromonas sp. nov., isolated from sea water of the Qingdao.</title>
        <authorList>
            <person name="Wang Q."/>
        </authorList>
    </citation>
    <scope>NUCLEOTIDE SEQUENCE</scope>
    <source>
        <strain evidence="1">ASW11-7</strain>
    </source>
</reference>
<dbReference type="InterPro" id="IPR021936">
    <property type="entry name" value="DUF3549"/>
</dbReference>
<dbReference type="RefSeq" id="WP_265616241.1">
    <property type="nucleotide sequence ID" value="NZ_JAPFRD010000005.1"/>
</dbReference>
<organism evidence="1 2">
    <name type="scientific">Alteromonas aquimaris</name>
    <dbReference type="NCBI Taxonomy" id="2998417"/>
    <lineage>
        <taxon>Bacteria</taxon>
        <taxon>Pseudomonadati</taxon>
        <taxon>Pseudomonadota</taxon>
        <taxon>Gammaproteobacteria</taxon>
        <taxon>Alteromonadales</taxon>
        <taxon>Alteromonadaceae</taxon>
        <taxon>Alteromonas/Salinimonas group</taxon>
        <taxon>Alteromonas</taxon>
    </lineage>
</organism>